<protein>
    <submittedName>
        <fullName evidence="2">Uncharacterized protein</fullName>
    </submittedName>
</protein>
<dbReference type="HOGENOM" id="CLU_1422167_0_0_1"/>
<dbReference type="VEuPathDB" id="FungiDB:SCHCODRAFT_02744044"/>
<keyword evidence="3" id="KW-1185">Reference proteome</keyword>
<dbReference type="RefSeq" id="XP_003037542.1">
    <property type="nucleotide sequence ID" value="XM_003037496.1"/>
</dbReference>
<organism evidence="3">
    <name type="scientific">Schizophyllum commune (strain H4-8 / FGSC 9210)</name>
    <name type="common">Split gill fungus</name>
    <dbReference type="NCBI Taxonomy" id="578458"/>
    <lineage>
        <taxon>Eukaryota</taxon>
        <taxon>Fungi</taxon>
        <taxon>Dikarya</taxon>
        <taxon>Basidiomycota</taxon>
        <taxon>Agaricomycotina</taxon>
        <taxon>Agaricomycetes</taxon>
        <taxon>Agaricomycetidae</taxon>
        <taxon>Agaricales</taxon>
        <taxon>Schizophyllaceae</taxon>
        <taxon>Schizophyllum</taxon>
    </lineage>
</organism>
<dbReference type="GeneID" id="9594830"/>
<feature type="compositionally biased region" description="Basic and acidic residues" evidence="1">
    <location>
        <begin position="14"/>
        <end position="32"/>
    </location>
</feature>
<reference evidence="2 3" key="1">
    <citation type="journal article" date="2010" name="Nat. Biotechnol.">
        <title>Genome sequence of the model mushroom Schizophyllum commune.</title>
        <authorList>
            <person name="Ohm R.A."/>
            <person name="de Jong J.F."/>
            <person name="Lugones L.G."/>
            <person name="Aerts A."/>
            <person name="Kothe E."/>
            <person name="Stajich J.E."/>
            <person name="de Vries R.P."/>
            <person name="Record E."/>
            <person name="Levasseur A."/>
            <person name="Baker S.E."/>
            <person name="Bartholomew K.A."/>
            <person name="Coutinho P.M."/>
            <person name="Erdmann S."/>
            <person name="Fowler T.J."/>
            <person name="Gathman A.C."/>
            <person name="Lombard V."/>
            <person name="Henrissat B."/>
            <person name="Knabe N."/>
            <person name="Kuees U."/>
            <person name="Lilly W.W."/>
            <person name="Lindquist E."/>
            <person name="Lucas S."/>
            <person name="Magnuson J.K."/>
            <person name="Piumi F."/>
            <person name="Raudaskoski M."/>
            <person name="Salamov A."/>
            <person name="Schmutz J."/>
            <person name="Schwarze F.W.M.R."/>
            <person name="vanKuyk P.A."/>
            <person name="Horton J.S."/>
            <person name="Grigoriev I.V."/>
            <person name="Woesten H.A.B."/>
        </authorList>
    </citation>
    <scope>NUCLEOTIDE SEQUENCE [LARGE SCALE GENOMIC DNA]</scope>
    <source>
        <strain evidence="3">H4-8 / FGSC 9210</strain>
    </source>
</reference>
<gene>
    <name evidence="2" type="ORF">SCHCODRAFT_231761</name>
</gene>
<proteinExistence type="predicted"/>
<dbReference type="InParanoid" id="D8PK90"/>
<name>D8PK90_SCHCM</name>
<evidence type="ECO:0000256" key="1">
    <source>
        <dbReference type="SAM" id="MobiDB-lite"/>
    </source>
</evidence>
<feature type="region of interest" description="Disordered" evidence="1">
    <location>
        <begin position="1"/>
        <end position="35"/>
    </location>
</feature>
<dbReference type="Proteomes" id="UP000007431">
    <property type="component" value="Unassembled WGS sequence"/>
</dbReference>
<accession>D8PK90</accession>
<dbReference type="AlphaFoldDB" id="D8PK90"/>
<dbReference type="KEGG" id="scm:SCHCO_02744044"/>
<dbReference type="EMBL" id="GL377302">
    <property type="protein sequence ID" value="EFJ02640.1"/>
    <property type="molecule type" value="Genomic_DNA"/>
</dbReference>
<dbReference type="OrthoDB" id="2841595at2759"/>
<evidence type="ECO:0000313" key="2">
    <source>
        <dbReference type="EMBL" id="EFJ02640.1"/>
    </source>
</evidence>
<evidence type="ECO:0000313" key="3">
    <source>
        <dbReference type="Proteomes" id="UP000007431"/>
    </source>
</evidence>
<sequence>MSVMLESRMQTLSIHDRPSKLTHETPSTKEAQRPQFHKRLHPSHADIPFVPEERDRTPHRFWHFGWPVSDNFANDILDTYIPGFLEYDPPPSVKYARFMALVKGISKCDAIRIVLVAPDAYTPLREYQSPFAEGEEKAVTFCMVVSDARKRFFTERPTKEQMAKLVSFFGAEPSWKMDAREKSLWRRYGHND</sequence>